<dbReference type="EMBL" id="MCFL01000032">
    <property type="protein sequence ID" value="ORZ33970.1"/>
    <property type="molecule type" value="Genomic_DNA"/>
</dbReference>
<evidence type="ECO:0000256" key="2">
    <source>
        <dbReference type="SAM" id="SignalP"/>
    </source>
</evidence>
<reference evidence="3 4" key="1">
    <citation type="submission" date="2016-07" db="EMBL/GenBank/DDBJ databases">
        <title>Pervasive Adenine N6-methylation of Active Genes in Fungi.</title>
        <authorList>
            <consortium name="DOE Joint Genome Institute"/>
            <person name="Mondo S.J."/>
            <person name="Dannebaum R.O."/>
            <person name="Kuo R.C."/>
            <person name="Labutti K."/>
            <person name="Haridas S."/>
            <person name="Kuo A."/>
            <person name="Salamov A."/>
            <person name="Ahrendt S.R."/>
            <person name="Lipzen A."/>
            <person name="Sullivan W."/>
            <person name="Andreopoulos W.B."/>
            <person name="Clum A."/>
            <person name="Lindquist E."/>
            <person name="Daum C."/>
            <person name="Ramamoorthy G.K."/>
            <person name="Gryganskyi A."/>
            <person name="Culley D."/>
            <person name="Magnuson J.K."/>
            <person name="James T.Y."/>
            <person name="O'Malley M.A."/>
            <person name="Stajich J.E."/>
            <person name="Spatafora J.W."/>
            <person name="Visel A."/>
            <person name="Grigoriev I.V."/>
        </authorList>
    </citation>
    <scope>NUCLEOTIDE SEQUENCE [LARGE SCALE GENOMIC DNA]</scope>
    <source>
        <strain evidence="3 4">PL171</strain>
    </source>
</reference>
<evidence type="ECO:0000313" key="4">
    <source>
        <dbReference type="Proteomes" id="UP000193411"/>
    </source>
</evidence>
<comment type="caution">
    <text evidence="3">The sequence shown here is derived from an EMBL/GenBank/DDBJ whole genome shotgun (WGS) entry which is preliminary data.</text>
</comment>
<evidence type="ECO:0000313" key="3">
    <source>
        <dbReference type="EMBL" id="ORZ33970.1"/>
    </source>
</evidence>
<feature type="region of interest" description="Disordered" evidence="1">
    <location>
        <begin position="66"/>
        <end position="86"/>
    </location>
</feature>
<gene>
    <name evidence="3" type="ORF">BCR44DRAFT_48885</name>
</gene>
<organism evidence="3 4">
    <name type="scientific">Catenaria anguillulae PL171</name>
    <dbReference type="NCBI Taxonomy" id="765915"/>
    <lineage>
        <taxon>Eukaryota</taxon>
        <taxon>Fungi</taxon>
        <taxon>Fungi incertae sedis</taxon>
        <taxon>Blastocladiomycota</taxon>
        <taxon>Blastocladiomycetes</taxon>
        <taxon>Blastocladiales</taxon>
        <taxon>Catenariaceae</taxon>
        <taxon>Catenaria</taxon>
    </lineage>
</organism>
<protein>
    <submittedName>
        <fullName evidence="3">Uncharacterized protein</fullName>
    </submittedName>
</protein>
<proteinExistence type="predicted"/>
<keyword evidence="4" id="KW-1185">Reference proteome</keyword>
<evidence type="ECO:0000256" key="1">
    <source>
        <dbReference type="SAM" id="MobiDB-lite"/>
    </source>
</evidence>
<name>A0A1Y2HH97_9FUNG</name>
<accession>A0A1Y2HH97</accession>
<dbReference type="Proteomes" id="UP000193411">
    <property type="component" value="Unassembled WGS sequence"/>
</dbReference>
<sequence>MTPNRPHRHAAGAPFLVVLLVLTILAASPTFAFTRQPPPPPTKPTLPTRHEYKLSLRRPFYFADPTILSNSTAPGSGNHPDDPDPP</sequence>
<keyword evidence="2" id="KW-0732">Signal</keyword>
<dbReference type="AlphaFoldDB" id="A0A1Y2HH97"/>
<feature type="chain" id="PRO_5012530935" evidence="2">
    <location>
        <begin position="33"/>
        <end position="86"/>
    </location>
</feature>
<feature type="non-terminal residue" evidence="3">
    <location>
        <position position="86"/>
    </location>
</feature>
<feature type="signal peptide" evidence="2">
    <location>
        <begin position="1"/>
        <end position="32"/>
    </location>
</feature>